<accession>A0AAW2QJZ1</accession>
<reference evidence="1" key="2">
    <citation type="journal article" date="2024" name="Plant">
        <title>Genomic evolution and insights into agronomic trait innovations of Sesamum species.</title>
        <authorList>
            <person name="Miao H."/>
            <person name="Wang L."/>
            <person name="Qu L."/>
            <person name="Liu H."/>
            <person name="Sun Y."/>
            <person name="Le M."/>
            <person name="Wang Q."/>
            <person name="Wei S."/>
            <person name="Zheng Y."/>
            <person name="Lin W."/>
            <person name="Duan Y."/>
            <person name="Cao H."/>
            <person name="Xiong S."/>
            <person name="Wang X."/>
            <person name="Wei L."/>
            <person name="Li C."/>
            <person name="Ma Q."/>
            <person name="Ju M."/>
            <person name="Zhao R."/>
            <person name="Li G."/>
            <person name="Mu C."/>
            <person name="Tian Q."/>
            <person name="Mei H."/>
            <person name="Zhang T."/>
            <person name="Gao T."/>
            <person name="Zhang H."/>
        </authorList>
    </citation>
    <scope>NUCLEOTIDE SEQUENCE</scope>
    <source>
        <strain evidence="1">KEN8</strain>
    </source>
</reference>
<proteinExistence type="predicted"/>
<protein>
    <submittedName>
        <fullName evidence="1">Uncharacterized protein</fullName>
    </submittedName>
</protein>
<comment type="caution">
    <text evidence="1">The sequence shown here is derived from an EMBL/GenBank/DDBJ whole genome shotgun (WGS) entry which is preliminary data.</text>
</comment>
<reference evidence="1" key="1">
    <citation type="submission" date="2020-06" db="EMBL/GenBank/DDBJ databases">
        <authorList>
            <person name="Li T."/>
            <person name="Hu X."/>
            <person name="Zhang T."/>
            <person name="Song X."/>
            <person name="Zhang H."/>
            <person name="Dai N."/>
            <person name="Sheng W."/>
            <person name="Hou X."/>
            <person name="Wei L."/>
        </authorList>
    </citation>
    <scope>NUCLEOTIDE SEQUENCE</scope>
    <source>
        <strain evidence="1">KEN8</strain>
        <tissue evidence="1">Leaf</tissue>
    </source>
</reference>
<dbReference type="AlphaFoldDB" id="A0AAW2QJZ1"/>
<organism evidence="1">
    <name type="scientific">Sesamum calycinum</name>
    <dbReference type="NCBI Taxonomy" id="2727403"/>
    <lineage>
        <taxon>Eukaryota</taxon>
        <taxon>Viridiplantae</taxon>
        <taxon>Streptophyta</taxon>
        <taxon>Embryophyta</taxon>
        <taxon>Tracheophyta</taxon>
        <taxon>Spermatophyta</taxon>
        <taxon>Magnoliopsida</taxon>
        <taxon>eudicotyledons</taxon>
        <taxon>Gunneridae</taxon>
        <taxon>Pentapetalae</taxon>
        <taxon>asterids</taxon>
        <taxon>lamiids</taxon>
        <taxon>Lamiales</taxon>
        <taxon>Pedaliaceae</taxon>
        <taxon>Sesamum</taxon>
    </lineage>
</organism>
<evidence type="ECO:0000313" key="1">
    <source>
        <dbReference type="EMBL" id="KAL0368119.1"/>
    </source>
</evidence>
<sequence>MAELENCKLGLLRWNNDEFGDISGKTTRLEKEIDSLQKSNLNGVSHIGLSKLCTELFRIVSIEEIKWKQRGKSAWLAEGDRNTTFFHAKASQRQKMNIDKLKDESGVWRVDEVSVQETIRSYFHTIFSSVNPSNSKLDQVIELCQD</sequence>
<name>A0AAW2QJZ1_9LAMI</name>
<dbReference type="EMBL" id="JACGWM010000006">
    <property type="protein sequence ID" value="KAL0368119.1"/>
    <property type="molecule type" value="Genomic_DNA"/>
</dbReference>
<gene>
    <name evidence="1" type="ORF">Scaly_1030800</name>
</gene>